<proteinExistence type="predicted"/>
<keyword evidence="2" id="KW-1185">Reference proteome</keyword>
<protein>
    <submittedName>
        <fullName evidence="1">Uncharacterized protein</fullName>
    </submittedName>
</protein>
<reference evidence="1" key="1">
    <citation type="submission" date="2020-11" db="EMBL/GenBank/DDBJ databases">
        <authorList>
            <person name="Tran Van P."/>
        </authorList>
    </citation>
    <scope>NUCLEOTIDE SEQUENCE</scope>
</reference>
<feature type="non-terminal residue" evidence="1">
    <location>
        <position position="129"/>
    </location>
</feature>
<dbReference type="EMBL" id="CAJPVJ010047307">
    <property type="protein sequence ID" value="CAG2182709.1"/>
    <property type="molecule type" value="Genomic_DNA"/>
</dbReference>
<name>A0A7R9MSC1_9ACAR</name>
<gene>
    <name evidence="1" type="ORF">ONB1V03_LOCUS22130</name>
</gene>
<dbReference type="EMBL" id="OC962132">
    <property type="protein sequence ID" value="CAD7665573.1"/>
    <property type="molecule type" value="Genomic_DNA"/>
</dbReference>
<organism evidence="1">
    <name type="scientific">Oppiella nova</name>
    <dbReference type="NCBI Taxonomy" id="334625"/>
    <lineage>
        <taxon>Eukaryota</taxon>
        <taxon>Metazoa</taxon>
        <taxon>Ecdysozoa</taxon>
        <taxon>Arthropoda</taxon>
        <taxon>Chelicerata</taxon>
        <taxon>Arachnida</taxon>
        <taxon>Acari</taxon>
        <taxon>Acariformes</taxon>
        <taxon>Sarcoptiformes</taxon>
        <taxon>Oribatida</taxon>
        <taxon>Brachypylina</taxon>
        <taxon>Oppioidea</taxon>
        <taxon>Oppiidae</taxon>
        <taxon>Oppiella</taxon>
    </lineage>
</organism>
<evidence type="ECO:0000313" key="2">
    <source>
        <dbReference type="Proteomes" id="UP000728032"/>
    </source>
</evidence>
<dbReference type="Proteomes" id="UP000728032">
    <property type="component" value="Unassembled WGS sequence"/>
</dbReference>
<feature type="non-terminal residue" evidence="1">
    <location>
        <position position="1"/>
    </location>
</feature>
<accession>A0A7R9MSC1</accession>
<evidence type="ECO:0000313" key="1">
    <source>
        <dbReference type="EMBL" id="CAD7665573.1"/>
    </source>
</evidence>
<sequence>SIVWTQEVIVFQNNKISVNRALEWTLTRNPPKNAWILDFDVISDQTIRISGKNGANGTQFAVQWTPNRNFISLKVTNISEETQELPRIASKSAPKAEFGANLEDFLCRKWFHDLIRAIEWEQRLCSAAK</sequence>
<dbReference type="AlphaFoldDB" id="A0A7R9MSC1"/>